<dbReference type="InterPro" id="IPR036291">
    <property type="entry name" value="NAD(P)-bd_dom_sf"/>
</dbReference>
<dbReference type="Pfam" id="PF16363">
    <property type="entry name" value="GDP_Man_Dehyd"/>
    <property type="match status" value="1"/>
</dbReference>
<proteinExistence type="predicted"/>
<evidence type="ECO:0000259" key="1">
    <source>
        <dbReference type="Pfam" id="PF16363"/>
    </source>
</evidence>
<sequence>MNKFLITGFSGFVSRHFVDYLEDAKISSVVLGLDSNDTKIEQNKYKTVSILSKKIDLLNREGVEKVIAEFKPDYILHLASCSSVAFSWENPVLSFQNNTNIFLNLVEAVRSSCSTARILSVGSSEEYGNIPLLKDPMTEDQPLNPSNPYAVARVSQEFISKVYADGFKLNIIMTRSFNHLGPGQKEIFVISSFAKQLCQIKLNQQAKIIEVGDISIVRDFIDVRDVVDAYYKLLTRGKVGDIYNVCSGQGIAIKDIIKIMCEIFDIKVEIKIKNELIRPADNKVIIGSNAKLRKEIGWSPKFTIQQSLRDVVSYWQNKLSEKL</sequence>
<dbReference type="Gene3D" id="3.90.25.10">
    <property type="entry name" value="UDP-galactose 4-epimerase, domain 1"/>
    <property type="match status" value="1"/>
</dbReference>
<organism evidence="2 3">
    <name type="scientific">Candidatus Magasanikbacteria bacterium RIFOXYC2_FULL_42_28</name>
    <dbReference type="NCBI Taxonomy" id="1798704"/>
    <lineage>
        <taxon>Bacteria</taxon>
        <taxon>Candidatus Magasanikiibacteriota</taxon>
    </lineage>
</organism>
<dbReference type="AlphaFoldDB" id="A0A1F6NXW0"/>
<dbReference type="STRING" id="1798704.A3J93_01020"/>
<dbReference type="SUPFAM" id="SSF51735">
    <property type="entry name" value="NAD(P)-binding Rossmann-fold domains"/>
    <property type="match status" value="1"/>
</dbReference>
<dbReference type="Gene3D" id="3.40.50.720">
    <property type="entry name" value="NAD(P)-binding Rossmann-like Domain"/>
    <property type="match status" value="1"/>
</dbReference>
<evidence type="ECO:0000313" key="2">
    <source>
        <dbReference type="EMBL" id="OGH88660.1"/>
    </source>
</evidence>
<evidence type="ECO:0000313" key="3">
    <source>
        <dbReference type="Proteomes" id="UP000177907"/>
    </source>
</evidence>
<dbReference type="Proteomes" id="UP000177907">
    <property type="component" value="Unassembled WGS sequence"/>
</dbReference>
<reference evidence="2 3" key="1">
    <citation type="journal article" date="2016" name="Nat. Commun.">
        <title>Thousands of microbial genomes shed light on interconnected biogeochemical processes in an aquifer system.</title>
        <authorList>
            <person name="Anantharaman K."/>
            <person name="Brown C.T."/>
            <person name="Hug L.A."/>
            <person name="Sharon I."/>
            <person name="Castelle C.J."/>
            <person name="Probst A.J."/>
            <person name="Thomas B.C."/>
            <person name="Singh A."/>
            <person name="Wilkins M.J."/>
            <person name="Karaoz U."/>
            <person name="Brodie E.L."/>
            <person name="Williams K.H."/>
            <person name="Hubbard S.S."/>
            <person name="Banfield J.F."/>
        </authorList>
    </citation>
    <scope>NUCLEOTIDE SEQUENCE [LARGE SCALE GENOMIC DNA]</scope>
</reference>
<dbReference type="PANTHER" id="PTHR43000">
    <property type="entry name" value="DTDP-D-GLUCOSE 4,6-DEHYDRATASE-RELATED"/>
    <property type="match status" value="1"/>
</dbReference>
<gene>
    <name evidence="2" type="ORF">A3J93_01020</name>
</gene>
<dbReference type="EMBL" id="MFQZ01000001">
    <property type="protein sequence ID" value="OGH88660.1"/>
    <property type="molecule type" value="Genomic_DNA"/>
</dbReference>
<feature type="domain" description="NAD(P)-binding" evidence="1">
    <location>
        <begin position="5"/>
        <end position="310"/>
    </location>
</feature>
<dbReference type="InterPro" id="IPR016040">
    <property type="entry name" value="NAD(P)-bd_dom"/>
</dbReference>
<accession>A0A1F6NXW0</accession>
<comment type="caution">
    <text evidence="2">The sequence shown here is derived from an EMBL/GenBank/DDBJ whole genome shotgun (WGS) entry which is preliminary data.</text>
</comment>
<protein>
    <recommendedName>
        <fullName evidence="1">NAD(P)-binding domain-containing protein</fullName>
    </recommendedName>
</protein>
<name>A0A1F6NXW0_9BACT</name>